<sequence>APQSAHKTSEEFNPEHWLPPEVGAVRDDQTALPRIAKDPQLTAAIEAQLHKIPTWHDLYPRDARALDFLPPGSVHLVVTSPPYWTLKDYRAHPDQMGAIADYEQFLSELDKVWRACYDALVPGGRLVCVVGDVCLSRRKNNGAHTVVPLHASIQEHCRAIGYANLAPIIWYKIANAVYEANGNGGV</sequence>
<feature type="non-terminal residue" evidence="10">
    <location>
        <position position="186"/>
    </location>
</feature>
<dbReference type="Pfam" id="PF01555">
    <property type="entry name" value="N6_N4_Mtase"/>
    <property type="match status" value="1"/>
</dbReference>
<dbReference type="InterPro" id="IPR017985">
    <property type="entry name" value="MeTrfase_CN4_CS"/>
</dbReference>
<dbReference type="PROSITE" id="PS00093">
    <property type="entry name" value="N4_MTASE"/>
    <property type="match status" value="1"/>
</dbReference>
<evidence type="ECO:0000256" key="1">
    <source>
        <dbReference type="ARBA" id="ARBA00010203"/>
    </source>
</evidence>
<dbReference type="SUPFAM" id="SSF53335">
    <property type="entry name" value="S-adenosyl-L-methionine-dependent methyltransferases"/>
    <property type="match status" value="1"/>
</dbReference>
<keyword evidence="4" id="KW-0808">Transferase</keyword>
<comment type="catalytic activity">
    <reaction evidence="8">
        <text>a 2'-deoxycytidine in DNA + S-adenosyl-L-methionine = an N(4)-methyl-2'-deoxycytidine in DNA + S-adenosyl-L-homocysteine + H(+)</text>
        <dbReference type="Rhea" id="RHEA:16857"/>
        <dbReference type="Rhea" id="RHEA-COMP:11369"/>
        <dbReference type="Rhea" id="RHEA-COMP:13674"/>
        <dbReference type="ChEBI" id="CHEBI:15378"/>
        <dbReference type="ChEBI" id="CHEBI:57856"/>
        <dbReference type="ChEBI" id="CHEBI:59789"/>
        <dbReference type="ChEBI" id="CHEBI:85452"/>
        <dbReference type="ChEBI" id="CHEBI:137933"/>
        <dbReference type="EC" id="2.1.1.113"/>
    </reaction>
</comment>
<dbReference type="EC" id="2.1.1.113" evidence="2"/>
<keyword evidence="3 10" id="KW-0489">Methyltransferase</keyword>
<feature type="non-terminal residue" evidence="10">
    <location>
        <position position="1"/>
    </location>
</feature>
<comment type="similarity">
    <text evidence="1">Belongs to the N(4)/N(6)-methyltransferase family. N(4) subfamily.</text>
</comment>
<dbReference type="GO" id="GO:0015667">
    <property type="term" value="F:site-specific DNA-methyltransferase (cytosine-N4-specific) activity"/>
    <property type="evidence" value="ECO:0007669"/>
    <property type="project" value="UniProtKB-EC"/>
</dbReference>
<evidence type="ECO:0000256" key="5">
    <source>
        <dbReference type="ARBA" id="ARBA00022691"/>
    </source>
</evidence>
<dbReference type="GO" id="GO:0032259">
    <property type="term" value="P:methylation"/>
    <property type="evidence" value="ECO:0007669"/>
    <property type="project" value="UniProtKB-KW"/>
</dbReference>
<reference evidence="10" key="1">
    <citation type="submission" date="2013-08" db="EMBL/GenBank/DDBJ databases">
        <authorList>
            <person name="Mendez C."/>
            <person name="Richter M."/>
            <person name="Ferrer M."/>
            <person name="Sanchez J."/>
        </authorList>
    </citation>
    <scope>NUCLEOTIDE SEQUENCE</scope>
</reference>
<dbReference type="GO" id="GO:0003677">
    <property type="term" value="F:DNA binding"/>
    <property type="evidence" value="ECO:0007669"/>
    <property type="project" value="UniProtKB-KW"/>
</dbReference>
<dbReference type="EMBL" id="AUZY01007103">
    <property type="protein sequence ID" value="EQD51514.1"/>
    <property type="molecule type" value="Genomic_DNA"/>
</dbReference>
<evidence type="ECO:0000256" key="6">
    <source>
        <dbReference type="ARBA" id="ARBA00022747"/>
    </source>
</evidence>
<name>T1BEQ1_9ZZZZ</name>
<dbReference type="AlphaFoldDB" id="T1BEQ1"/>
<reference evidence="10" key="2">
    <citation type="journal article" date="2014" name="ISME J.">
        <title>Microbial stratification in low pH oxic and suboxic macroscopic growths along an acid mine drainage.</title>
        <authorList>
            <person name="Mendez-Garcia C."/>
            <person name="Mesa V."/>
            <person name="Sprenger R.R."/>
            <person name="Richter M."/>
            <person name="Diez M.S."/>
            <person name="Solano J."/>
            <person name="Bargiela R."/>
            <person name="Golyshina O.V."/>
            <person name="Manteca A."/>
            <person name="Ramos J.L."/>
            <person name="Gallego J.R."/>
            <person name="Llorente I."/>
            <person name="Martins Dos Santos V.A."/>
            <person name="Jensen O.N."/>
            <person name="Pelaez A.I."/>
            <person name="Sanchez J."/>
            <person name="Ferrer M."/>
        </authorList>
    </citation>
    <scope>NUCLEOTIDE SEQUENCE</scope>
</reference>
<evidence type="ECO:0000256" key="7">
    <source>
        <dbReference type="ARBA" id="ARBA00023125"/>
    </source>
</evidence>
<dbReference type="CDD" id="cd02440">
    <property type="entry name" value="AdoMet_MTases"/>
    <property type="match status" value="1"/>
</dbReference>
<comment type="caution">
    <text evidence="10">The sequence shown here is derived from an EMBL/GenBank/DDBJ whole genome shotgun (WGS) entry which is preliminary data.</text>
</comment>
<keyword evidence="5" id="KW-0949">S-adenosyl-L-methionine</keyword>
<keyword evidence="6" id="KW-0680">Restriction system</keyword>
<evidence type="ECO:0000256" key="8">
    <source>
        <dbReference type="ARBA" id="ARBA00049120"/>
    </source>
</evidence>
<proteinExistence type="inferred from homology"/>
<evidence type="ECO:0000256" key="3">
    <source>
        <dbReference type="ARBA" id="ARBA00022603"/>
    </source>
</evidence>
<organism evidence="10">
    <name type="scientific">mine drainage metagenome</name>
    <dbReference type="NCBI Taxonomy" id="410659"/>
    <lineage>
        <taxon>unclassified sequences</taxon>
        <taxon>metagenomes</taxon>
        <taxon>ecological metagenomes</taxon>
    </lineage>
</organism>
<dbReference type="GO" id="GO:0009307">
    <property type="term" value="P:DNA restriction-modification system"/>
    <property type="evidence" value="ECO:0007669"/>
    <property type="project" value="UniProtKB-KW"/>
</dbReference>
<accession>T1BEQ1</accession>
<evidence type="ECO:0000259" key="9">
    <source>
        <dbReference type="Pfam" id="PF01555"/>
    </source>
</evidence>
<dbReference type="GO" id="GO:0008170">
    <property type="term" value="F:N-methyltransferase activity"/>
    <property type="evidence" value="ECO:0007669"/>
    <property type="project" value="InterPro"/>
</dbReference>
<evidence type="ECO:0000256" key="4">
    <source>
        <dbReference type="ARBA" id="ARBA00022679"/>
    </source>
</evidence>
<gene>
    <name evidence="10" type="ORF">B1B_10987</name>
</gene>
<dbReference type="InterPro" id="IPR029063">
    <property type="entry name" value="SAM-dependent_MTases_sf"/>
</dbReference>
<feature type="domain" description="DNA methylase N-4/N-6" evidence="9">
    <location>
        <begin position="74"/>
        <end position="174"/>
    </location>
</feature>
<dbReference type="Gene3D" id="3.40.50.150">
    <property type="entry name" value="Vaccinia Virus protein VP39"/>
    <property type="match status" value="1"/>
</dbReference>
<evidence type="ECO:0000313" key="10">
    <source>
        <dbReference type="EMBL" id="EQD51514.1"/>
    </source>
</evidence>
<keyword evidence="7" id="KW-0238">DNA-binding</keyword>
<evidence type="ECO:0000256" key="2">
    <source>
        <dbReference type="ARBA" id="ARBA00012185"/>
    </source>
</evidence>
<protein>
    <recommendedName>
        <fullName evidence="2">site-specific DNA-methyltransferase (cytosine-N(4)-specific)</fullName>
        <ecNumber evidence="2">2.1.1.113</ecNumber>
    </recommendedName>
</protein>
<dbReference type="InterPro" id="IPR002941">
    <property type="entry name" value="DNA_methylase_N4/N6"/>
</dbReference>